<dbReference type="Proteomes" id="UP001499942">
    <property type="component" value="Unassembled WGS sequence"/>
</dbReference>
<feature type="region of interest" description="Disordered" evidence="1">
    <location>
        <begin position="23"/>
        <end position="76"/>
    </location>
</feature>
<evidence type="ECO:0000313" key="3">
    <source>
        <dbReference type="Proteomes" id="UP001499942"/>
    </source>
</evidence>
<evidence type="ECO:0000256" key="1">
    <source>
        <dbReference type="SAM" id="MobiDB-lite"/>
    </source>
</evidence>
<proteinExistence type="predicted"/>
<reference evidence="2 3" key="1">
    <citation type="journal article" date="2019" name="Int. J. Syst. Evol. Microbiol.">
        <title>The Global Catalogue of Microorganisms (GCM) 10K type strain sequencing project: providing services to taxonomists for standard genome sequencing and annotation.</title>
        <authorList>
            <consortium name="The Broad Institute Genomics Platform"/>
            <consortium name="The Broad Institute Genome Sequencing Center for Infectious Disease"/>
            <person name="Wu L."/>
            <person name="Ma J."/>
        </authorList>
    </citation>
    <scope>NUCLEOTIDE SEQUENCE [LARGE SCALE GENOMIC DNA]</scope>
    <source>
        <strain evidence="2 3">JCM 5062</strain>
    </source>
</reference>
<feature type="compositionally biased region" description="Basic and acidic residues" evidence="1">
    <location>
        <begin position="38"/>
        <end position="52"/>
    </location>
</feature>
<comment type="caution">
    <text evidence="2">The sequence shown here is derived from an EMBL/GenBank/DDBJ whole genome shotgun (WGS) entry which is preliminary data.</text>
</comment>
<gene>
    <name evidence="2" type="ORF">GCM10010393_08700</name>
</gene>
<keyword evidence="3" id="KW-1185">Reference proteome</keyword>
<dbReference type="EMBL" id="BAAASR010000003">
    <property type="protein sequence ID" value="GAA2480450.1"/>
    <property type="molecule type" value="Genomic_DNA"/>
</dbReference>
<evidence type="ECO:0000313" key="2">
    <source>
        <dbReference type="EMBL" id="GAA2480450.1"/>
    </source>
</evidence>
<protein>
    <submittedName>
        <fullName evidence="2">Uncharacterized protein</fullName>
    </submittedName>
</protein>
<organism evidence="2 3">
    <name type="scientific">Streptomyces gobitricini</name>
    <dbReference type="NCBI Taxonomy" id="68211"/>
    <lineage>
        <taxon>Bacteria</taxon>
        <taxon>Bacillati</taxon>
        <taxon>Actinomycetota</taxon>
        <taxon>Actinomycetes</taxon>
        <taxon>Kitasatosporales</taxon>
        <taxon>Streptomycetaceae</taxon>
        <taxon>Streptomyces</taxon>
    </lineage>
</organism>
<sequence length="76" mass="8353">MARLIDRDVRIAPAACDNLWRDRDDPDVSGVRAVRGPGDGDRHEGEIPHHPDSAMGHALSRAPRPRPSMRAHADIS</sequence>
<accession>A0ABN3LAA6</accession>
<name>A0ABN3LAA6_9ACTN</name>